<dbReference type="OrthoDB" id="7205754at2"/>
<accession>A0A1L6JGZ3</accession>
<dbReference type="STRING" id="93064.BRX40_21480"/>
<gene>
    <name evidence="3" type="ORF">BRX40_21480</name>
</gene>
<protein>
    <submittedName>
        <fullName evidence="3">TonB-dependent receptor</fullName>
    </submittedName>
</protein>
<organism evidence="3 4">
    <name type="scientific">Sphingomonas koreensis</name>
    <dbReference type="NCBI Taxonomy" id="93064"/>
    <lineage>
        <taxon>Bacteria</taxon>
        <taxon>Pseudomonadati</taxon>
        <taxon>Pseudomonadota</taxon>
        <taxon>Alphaproteobacteria</taxon>
        <taxon>Sphingomonadales</taxon>
        <taxon>Sphingomonadaceae</taxon>
        <taxon>Sphingomonas</taxon>
    </lineage>
</organism>
<keyword evidence="4" id="KW-1185">Reference proteome</keyword>
<keyword evidence="2" id="KW-1133">Transmembrane helix</keyword>
<dbReference type="KEGG" id="skr:BRX40_21480"/>
<feature type="compositionally biased region" description="Pro residues" evidence="1">
    <location>
        <begin position="61"/>
        <end position="72"/>
    </location>
</feature>
<feature type="transmembrane region" description="Helical" evidence="2">
    <location>
        <begin position="21"/>
        <end position="42"/>
    </location>
</feature>
<evidence type="ECO:0000313" key="4">
    <source>
        <dbReference type="Proteomes" id="UP000185161"/>
    </source>
</evidence>
<proteinExistence type="predicted"/>
<evidence type="ECO:0000256" key="2">
    <source>
        <dbReference type="SAM" id="Phobius"/>
    </source>
</evidence>
<dbReference type="AlphaFoldDB" id="A0A1L6JGZ3"/>
<feature type="compositionally biased region" description="Pro residues" evidence="1">
    <location>
        <begin position="79"/>
        <end position="101"/>
    </location>
</feature>
<dbReference type="RefSeq" id="WP_075153388.1">
    <property type="nucleotide sequence ID" value="NZ_QLJD01000004.1"/>
</dbReference>
<evidence type="ECO:0000256" key="1">
    <source>
        <dbReference type="SAM" id="MobiDB-lite"/>
    </source>
</evidence>
<reference evidence="4" key="1">
    <citation type="submission" date="2016-12" db="EMBL/GenBank/DDBJ databases">
        <title>Whole genome sequencing of Sphingomonas sp. ABOJV.</title>
        <authorList>
            <person name="Conlan S."/>
            <person name="Thomas P.J."/>
            <person name="Mullikin J."/>
            <person name="Palmore T.N."/>
            <person name="Frank K.M."/>
            <person name="Segre J.A."/>
        </authorList>
    </citation>
    <scope>NUCLEOTIDE SEQUENCE [LARGE SCALE GENOMIC DNA]</scope>
    <source>
        <strain evidence="4">ABOJV</strain>
    </source>
</reference>
<evidence type="ECO:0000313" key="3">
    <source>
        <dbReference type="EMBL" id="APR55236.1"/>
    </source>
</evidence>
<dbReference type="Proteomes" id="UP000185161">
    <property type="component" value="Chromosome"/>
</dbReference>
<keyword evidence="2" id="KW-0812">Transmembrane</keyword>
<keyword evidence="2" id="KW-0472">Membrane</keyword>
<name>A0A1L6JGZ3_9SPHN</name>
<keyword evidence="3" id="KW-0675">Receptor</keyword>
<dbReference type="EMBL" id="CP018820">
    <property type="protein sequence ID" value="APR55236.1"/>
    <property type="molecule type" value="Genomic_DNA"/>
</dbReference>
<feature type="region of interest" description="Disordered" evidence="1">
    <location>
        <begin position="53"/>
        <end position="128"/>
    </location>
</feature>
<sequence>MTALALSAGPGGGRRRRSPVTLGRIALVGGIALAGFVIWSLFSAQIVTERPNENKTTQVILPPPPPPPPPPPQEKEIVPPEPTIAPPLDQPVEAPTPPTPDAPSQSDPAPGDNALTAREGAGPSNYGLAAGDGGGMRIGGRPGGSGGGSAFAAYGQMAVGDIRRAAQADRELNRGRYRIEEIEIAVDANGRISRVRVLRGGDERRNARIAQLLTGFQLSQRPPAGMPSLRVALSGS</sequence>